<keyword evidence="1" id="KW-0732">Signal</keyword>
<reference evidence="2 3" key="1">
    <citation type="submission" date="2020-02" db="EMBL/GenBank/DDBJ databases">
        <authorList>
            <person name="Kim M.K."/>
        </authorList>
    </citation>
    <scope>NUCLEOTIDE SEQUENCE [LARGE SCALE GENOMIC DNA]</scope>
    <source>
        <strain evidence="2 3">BT327</strain>
    </source>
</reference>
<protein>
    <recommendedName>
        <fullName evidence="4">Lipocalin-like domain-containing protein</fullName>
    </recommendedName>
</protein>
<dbReference type="EMBL" id="JAAGWD010000004">
    <property type="protein sequence ID" value="NEM97964.1"/>
    <property type="molecule type" value="Genomic_DNA"/>
</dbReference>
<sequence>MKVKSLFIVVCVALAIVGCSRADPEVKEIQEKLIGVWELDSTTTVRAGLQKSKKTTTIAFSEDQKFIYYWWDSDLVGKYEGRYFVLKNPDRGLVTITLIPDVDTLKEGVYRRPYLNFDVEDIREGKMVTLHETERIERYDMPDKIWFTERRIYKSSAD</sequence>
<dbReference type="PROSITE" id="PS51257">
    <property type="entry name" value="PROKAR_LIPOPROTEIN"/>
    <property type="match status" value="1"/>
</dbReference>
<evidence type="ECO:0000256" key="1">
    <source>
        <dbReference type="SAM" id="SignalP"/>
    </source>
</evidence>
<proteinExistence type="predicted"/>
<feature type="chain" id="PRO_5025596106" description="Lipocalin-like domain-containing protein" evidence="1">
    <location>
        <begin position="23"/>
        <end position="158"/>
    </location>
</feature>
<organism evidence="2 3">
    <name type="scientific">Pontibacter burrus</name>
    <dbReference type="NCBI Taxonomy" id="2704466"/>
    <lineage>
        <taxon>Bacteria</taxon>
        <taxon>Pseudomonadati</taxon>
        <taxon>Bacteroidota</taxon>
        <taxon>Cytophagia</taxon>
        <taxon>Cytophagales</taxon>
        <taxon>Hymenobacteraceae</taxon>
        <taxon>Pontibacter</taxon>
    </lineage>
</organism>
<dbReference type="Proteomes" id="UP000474777">
    <property type="component" value="Unassembled WGS sequence"/>
</dbReference>
<evidence type="ECO:0008006" key="4">
    <source>
        <dbReference type="Google" id="ProtNLM"/>
    </source>
</evidence>
<comment type="caution">
    <text evidence="2">The sequence shown here is derived from an EMBL/GenBank/DDBJ whole genome shotgun (WGS) entry which is preliminary data.</text>
</comment>
<dbReference type="RefSeq" id="WP_163914812.1">
    <property type="nucleotide sequence ID" value="NZ_JAAGWD010000004.1"/>
</dbReference>
<gene>
    <name evidence="2" type="ORF">GXP69_09680</name>
</gene>
<accession>A0A6B3LX07</accession>
<keyword evidence="3" id="KW-1185">Reference proteome</keyword>
<evidence type="ECO:0000313" key="3">
    <source>
        <dbReference type="Proteomes" id="UP000474777"/>
    </source>
</evidence>
<feature type="signal peptide" evidence="1">
    <location>
        <begin position="1"/>
        <end position="22"/>
    </location>
</feature>
<evidence type="ECO:0000313" key="2">
    <source>
        <dbReference type="EMBL" id="NEM97964.1"/>
    </source>
</evidence>
<name>A0A6B3LX07_9BACT</name>
<dbReference type="AlphaFoldDB" id="A0A6B3LX07"/>